<evidence type="ECO:0000313" key="1">
    <source>
        <dbReference type="EMBL" id="ABL77874.1"/>
    </source>
</evidence>
<name>A1RXE4_THEPD</name>
<dbReference type="KEGG" id="tpe:Tpen_0465"/>
<dbReference type="EnsemblBacteria" id="ABL77874">
    <property type="protein sequence ID" value="ABL77874"/>
    <property type="gene ID" value="Tpen_0465"/>
</dbReference>
<protein>
    <submittedName>
        <fullName evidence="1">Uncharacterized protein</fullName>
    </submittedName>
</protein>
<evidence type="ECO:0000313" key="2">
    <source>
        <dbReference type="Proteomes" id="UP000000641"/>
    </source>
</evidence>
<dbReference type="EMBL" id="CP000505">
    <property type="protein sequence ID" value="ABL77874.1"/>
    <property type="molecule type" value="Genomic_DNA"/>
</dbReference>
<proteinExistence type="predicted"/>
<dbReference type="AlphaFoldDB" id="A1RXE4"/>
<sequence length="137" mass="16150">MLRTRILRSVGVYVVEKDREVFWLDLRVSGFRQSKRVESFLPYFNFLRKWLVENGLIRDLDEGENHVLRFSKDPESPEVTVLVILLKRGNRVSKAIISPLKPGLLRLIDERLRGAGWRSVFLVDMKTRTRVREREAV</sequence>
<dbReference type="HOGENOM" id="CLU_1860796_0_0_2"/>
<dbReference type="eggNOG" id="arCOG05650">
    <property type="taxonomic scope" value="Archaea"/>
</dbReference>
<dbReference type="RefSeq" id="WP_011752139.1">
    <property type="nucleotide sequence ID" value="NC_008698.1"/>
</dbReference>
<accession>A1RXE4</accession>
<keyword evidence="2" id="KW-1185">Reference proteome</keyword>
<organism evidence="1 2">
    <name type="scientific">Thermofilum pendens (strain DSM 2475 / Hrk 5)</name>
    <dbReference type="NCBI Taxonomy" id="368408"/>
    <lineage>
        <taxon>Archaea</taxon>
        <taxon>Thermoproteota</taxon>
        <taxon>Thermoprotei</taxon>
        <taxon>Thermofilales</taxon>
        <taxon>Thermofilaceae</taxon>
        <taxon>Thermofilum</taxon>
    </lineage>
</organism>
<reference evidence="2" key="1">
    <citation type="journal article" date="2008" name="J. Bacteriol.">
        <title>Genome sequence of Thermofilum pendens reveals an exceptional loss of biosynthetic pathways without genome reduction.</title>
        <authorList>
            <person name="Anderson I."/>
            <person name="Rodriguez J."/>
            <person name="Susanti D."/>
            <person name="Porat I."/>
            <person name="Reich C."/>
            <person name="Ulrich L.E."/>
            <person name="Elkins J.G."/>
            <person name="Mavromatis K."/>
            <person name="Lykidis A."/>
            <person name="Kim E."/>
            <person name="Thompson L.S."/>
            <person name="Nolan M."/>
            <person name="Land M."/>
            <person name="Copeland A."/>
            <person name="Lapidus A."/>
            <person name="Lucas S."/>
            <person name="Detter C."/>
            <person name="Zhulin I.B."/>
            <person name="Olsen G.J."/>
            <person name="Whitman W."/>
            <person name="Mukhopadhyay B."/>
            <person name="Bristow J."/>
            <person name="Kyrpides N."/>
        </authorList>
    </citation>
    <scope>NUCLEOTIDE SEQUENCE [LARGE SCALE GENOMIC DNA]</scope>
    <source>
        <strain evidence="2">DSM 2475 / Hrk 5</strain>
    </source>
</reference>
<gene>
    <name evidence="1" type="ordered locus">Tpen_0465</name>
</gene>
<dbReference type="GeneID" id="4600993"/>
<dbReference type="Proteomes" id="UP000000641">
    <property type="component" value="Chromosome"/>
</dbReference>
<dbReference type="OrthoDB" id="31529at2157"/>